<feature type="compositionally biased region" description="Basic and acidic residues" evidence="1">
    <location>
        <begin position="718"/>
        <end position="736"/>
    </location>
</feature>
<reference evidence="3 4" key="1">
    <citation type="journal article" date="2013" name="Curr. Biol.">
        <title>The Genome of the Foraminiferan Reticulomyxa filosa.</title>
        <authorList>
            <person name="Glockner G."/>
            <person name="Hulsmann N."/>
            <person name="Schleicher M."/>
            <person name="Noegel A.A."/>
            <person name="Eichinger L."/>
            <person name="Gallinger C."/>
            <person name="Pawlowski J."/>
            <person name="Sierra R."/>
            <person name="Euteneuer U."/>
            <person name="Pillet L."/>
            <person name="Moustafa A."/>
            <person name="Platzer M."/>
            <person name="Groth M."/>
            <person name="Szafranski K."/>
            <person name="Schliwa M."/>
        </authorList>
    </citation>
    <scope>NUCLEOTIDE SEQUENCE [LARGE SCALE GENOMIC DNA]</scope>
</reference>
<dbReference type="AlphaFoldDB" id="X6PBC1"/>
<evidence type="ECO:0000313" key="3">
    <source>
        <dbReference type="EMBL" id="ETO35845.1"/>
    </source>
</evidence>
<feature type="region of interest" description="Disordered" evidence="1">
    <location>
        <begin position="711"/>
        <end position="756"/>
    </location>
</feature>
<feature type="region of interest" description="Disordered" evidence="1">
    <location>
        <begin position="457"/>
        <end position="479"/>
    </location>
</feature>
<keyword evidence="2" id="KW-0812">Transmembrane</keyword>
<dbReference type="Proteomes" id="UP000023152">
    <property type="component" value="Unassembled WGS sequence"/>
</dbReference>
<sequence length="839" mass="93219">MQLDNVKFLEVDDWTQTRPSEAMRGTSPPPIEEAPKSEGELEEDEIHEKPDPQACGSTRSSLSRTAKFVDITPRPSGADNIKTSPSNVQMVQPAIGSKTLHPNVLNHNNDHNSDNKNMSLDPKNVHEPHISVALSLSRVSLDITAQQRASTDANIIKTAADITTVIFVMFADTAIQEEKKKKNTARDADDIEEEEDDERQKKVTQLNKGKKSRDKLVTLMGVNAGRGKVTSGATRVGSDSRHAHDIIKVMRKVSLLVSLNVVVTFILLGGAFADMVLLLYIPIDLLVSAICILFLFQVPSFNRAYKFVCRPFERLLCSFIAKKEFQVILQNNKAAKHNLAIIEEYRHRKLEYLKASRASQMTSNNHDSLKPVIPLKDRTTHPTNLTSIIIASTTSDQHESEAVAKRKEQRHDSDSPSTASGMSKLNSSINSPFSVEIALSTLQTPNENKVASQDITEAKNDTGTANNWNDEKSKPNDIGASKRITYGKLSLPTLYSNRIADNDELYNQQLIPKSESMDEDMHIKRDDDNDANLSSIEDHITTKSNTTISEVKDTEDEHYDAKSDSDPNHFRLNTLASGGRQPSQNDSVSIHDTRTGVNASTTNKTPLQGLALQIPVKSIFGYEKTQKYSHVMADIRDIPSLKQMETLSFGESDVASRKLILQTSSISCCFSLFDETNSVDGRRASEYEGQPKDELSLGSAPLFLLDDGKSSGTNHSTGLDRRLDKSHISNPKKDRVTSNPAEETNQSADKVLHSSNTVIVPENKRQITFGSNSFLDHTNNYTNNTIKFADSLDSELMADGLNLDKPPHDKDNEHEQNQEHQHENTEPPKPNGQDDFETR</sequence>
<keyword evidence="2" id="KW-1133">Transmembrane helix</keyword>
<comment type="caution">
    <text evidence="3">The sequence shown here is derived from an EMBL/GenBank/DDBJ whole genome shotgun (WGS) entry which is preliminary data.</text>
</comment>
<feature type="transmembrane region" description="Helical" evidence="2">
    <location>
        <begin position="279"/>
        <end position="296"/>
    </location>
</feature>
<feature type="compositionally biased region" description="Polar residues" evidence="1">
    <location>
        <begin position="574"/>
        <end position="588"/>
    </location>
</feature>
<feature type="compositionally biased region" description="Basic and acidic residues" evidence="1">
    <location>
        <begin position="178"/>
        <end position="188"/>
    </location>
</feature>
<accession>X6PBC1</accession>
<evidence type="ECO:0000256" key="1">
    <source>
        <dbReference type="SAM" id="MobiDB-lite"/>
    </source>
</evidence>
<keyword evidence="4" id="KW-1185">Reference proteome</keyword>
<keyword evidence="2" id="KW-0472">Membrane</keyword>
<protein>
    <submittedName>
        <fullName evidence="3">Uncharacterized protein</fullName>
    </submittedName>
</protein>
<dbReference type="EMBL" id="ASPP01001231">
    <property type="protein sequence ID" value="ETO35845.1"/>
    <property type="molecule type" value="Genomic_DNA"/>
</dbReference>
<feature type="compositionally biased region" description="Polar residues" evidence="1">
    <location>
        <begin position="457"/>
        <end position="468"/>
    </location>
</feature>
<feature type="compositionally biased region" description="Polar residues" evidence="1">
    <location>
        <begin position="415"/>
        <end position="427"/>
    </location>
</feature>
<feature type="compositionally biased region" description="Basic and acidic residues" evidence="1">
    <location>
        <begin position="805"/>
        <end position="826"/>
    </location>
</feature>
<evidence type="ECO:0000313" key="4">
    <source>
        <dbReference type="Proteomes" id="UP000023152"/>
    </source>
</evidence>
<feature type="region of interest" description="Disordered" evidence="1">
    <location>
        <begin position="390"/>
        <end position="427"/>
    </location>
</feature>
<proteinExistence type="predicted"/>
<feature type="region of interest" description="Disordered" evidence="1">
    <location>
        <begin position="178"/>
        <end position="212"/>
    </location>
</feature>
<feature type="region of interest" description="Disordered" evidence="1">
    <location>
        <begin position="551"/>
        <end position="591"/>
    </location>
</feature>
<feature type="compositionally biased region" description="Basic and acidic residues" evidence="1">
    <location>
        <begin position="396"/>
        <end position="414"/>
    </location>
</feature>
<gene>
    <name evidence="3" type="ORF">RFI_01218</name>
</gene>
<feature type="compositionally biased region" description="Polar residues" evidence="1">
    <location>
        <begin position="737"/>
        <end position="756"/>
    </location>
</feature>
<feature type="compositionally biased region" description="Basic and acidic residues" evidence="1">
    <location>
        <begin position="559"/>
        <end position="569"/>
    </location>
</feature>
<evidence type="ECO:0000256" key="2">
    <source>
        <dbReference type="SAM" id="Phobius"/>
    </source>
</evidence>
<feature type="region of interest" description="Disordered" evidence="1">
    <location>
        <begin position="797"/>
        <end position="839"/>
    </location>
</feature>
<feature type="region of interest" description="Disordered" evidence="1">
    <location>
        <begin position="1"/>
        <end position="62"/>
    </location>
</feature>
<organism evidence="3 4">
    <name type="scientific">Reticulomyxa filosa</name>
    <dbReference type="NCBI Taxonomy" id="46433"/>
    <lineage>
        <taxon>Eukaryota</taxon>
        <taxon>Sar</taxon>
        <taxon>Rhizaria</taxon>
        <taxon>Retaria</taxon>
        <taxon>Foraminifera</taxon>
        <taxon>Monothalamids</taxon>
        <taxon>Reticulomyxidae</taxon>
        <taxon>Reticulomyxa</taxon>
    </lineage>
</organism>
<feature type="transmembrane region" description="Helical" evidence="2">
    <location>
        <begin position="253"/>
        <end position="273"/>
    </location>
</feature>
<name>X6PBC1_RETFI</name>